<keyword evidence="3" id="KW-1185">Reference proteome</keyword>
<dbReference type="AlphaFoldDB" id="A0A8J4E3T5"/>
<evidence type="ECO:0000313" key="2">
    <source>
        <dbReference type="EMBL" id="GIJ61225.1"/>
    </source>
</evidence>
<evidence type="ECO:0000256" key="1">
    <source>
        <dbReference type="SAM" id="MobiDB-lite"/>
    </source>
</evidence>
<feature type="region of interest" description="Disordered" evidence="1">
    <location>
        <begin position="1"/>
        <end position="36"/>
    </location>
</feature>
<gene>
    <name evidence="2" type="ORF">Vau01_087410</name>
</gene>
<dbReference type="Proteomes" id="UP000612585">
    <property type="component" value="Unassembled WGS sequence"/>
</dbReference>
<dbReference type="SUPFAM" id="SSF54897">
    <property type="entry name" value="Protease propeptides/inhibitors"/>
    <property type="match status" value="1"/>
</dbReference>
<reference evidence="2" key="1">
    <citation type="submission" date="2021-01" db="EMBL/GenBank/DDBJ databases">
        <title>Whole genome shotgun sequence of Virgisporangium aurantiacum NBRC 16421.</title>
        <authorList>
            <person name="Komaki H."/>
            <person name="Tamura T."/>
        </authorList>
    </citation>
    <scope>NUCLEOTIDE SEQUENCE</scope>
    <source>
        <strain evidence="2">NBRC 16421</strain>
    </source>
</reference>
<organism evidence="2 3">
    <name type="scientific">Virgisporangium aurantiacum</name>
    <dbReference type="NCBI Taxonomy" id="175570"/>
    <lineage>
        <taxon>Bacteria</taxon>
        <taxon>Bacillati</taxon>
        <taxon>Actinomycetota</taxon>
        <taxon>Actinomycetes</taxon>
        <taxon>Micromonosporales</taxon>
        <taxon>Micromonosporaceae</taxon>
        <taxon>Virgisporangium</taxon>
    </lineage>
</organism>
<dbReference type="InterPro" id="IPR037045">
    <property type="entry name" value="S8pro/Inhibitor_I9_sf"/>
</dbReference>
<proteinExistence type="predicted"/>
<protein>
    <submittedName>
        <fullName evidence="2">Uncharacterized protein</fullName>
    </submittedName>
</protein>
<dbReference type="EMBL" id="BOPG01000064">
    <property type="protein sequence ID" value="GIJ61225.1"/>
    <property type="molecule type" value="Genomic_DNA"/>
</dbReference>
<sequence length="99" mass="11172">MHLRAKYRQLEDRARAARVPGPRAEPAPHHRHEPRVDGEYIVAVREVANPRDVAARAGVTGVRFMMNFFGGRLSDEQLAALRADPDVDYVEDNAIGRLR</sequence>
<evidence type="ECO:0000313" key="3">
    <source>
        <dbReference type="Proteomes" id="UP000612585"/>
    </source>
</evidence>
<dbReference type="Gene3D" id="3.30.70.80">
    <property type="entry name" value="Peptidase S8 propeptide/proteinase inhibitor I9"/>
    <property type="match status" value="1"/>
</dbReference>
<comment type="caution">
    <text evidence="2">The sequence shown here is derived from an EMBL/GenBank/DDBJ whole genome shotgun (WGS) entry which is preliminary data.</text>
</comment>
<name>A0A8J4E3T5_9ACTN</name>
<accession>A0A8J4E3T5</accession>